<reference evidence="1 2" key="1">
    <citation type="submission" date="2020-08" db="EMBL/GenBank/DDBJ databases">
        <title>Bridging the membrane lipid divide: bacteria of the FCB group superphylum have the potential to synthesize archaeal ether lipids.</title>
        <authorList>
            <person name="Villanueva L."/>
            <person name="Von Meijenfeldt F.A.B."/>
            <person name="Westbye A.B."/>
            <person name="Yadav S."/>
            <person name="Hopmans E.C."/>
            <person name="Dutilh B.E."/>
            <person name="Sinninghe Damste J.S."/>
        </authorList>
    </citation>
    <scope>NUCLEOTIDE SEQUENCE [LARGE SCALE GENOMIC DNA]</scope>
    <source>
        <strain evidence="1">NIOZ-UU30</strain>
    </source>
</reference>
<evidence type="ECO:0000313" key="1">
    <source>
        <dbReference type="EMBL" id="MBC8361834.1"/>
    </source>
</evidence>
<evidence type="ECO:0000313" key="2">
    <source>
        <dbReference type="Proteomes" id="UP000603434"/>
    </source>
</evidence>
<proteinExistence type="predicted"/>
<sequence>MYFLYLDESGSNTSHFVLLGLAIPATSWKAKTDQITPIKKSVLSSFLCKIFISQFFEEW</sequence>
<organism evidence="1 2">
    <name type="scientific">Candidatus Desulfatibia profunda</name>
    <dbReference type="NCBI Taxonomy" id="2841695"/>
    <lineage>
        <taxon>Bacteria</taxon>
        <taxon>Pseudomonadati</taxon>
        <taxon>Thermodesulfobacteriota</taxon>
        <taxon>Desulfobacteria</taxon>
        <taxon>Desulfobacterales</taxon>
        <taxon>Desulfobacterales incertae sedis</taxon>
        <taxon>Candidatus Desulfatibia</taxon>
    </lineage>
</organism>
<dbReference type="AlphaFoldDB" id="A0A8J6NUW2"/>
<comment type="caution">
    <text evidence="1">The sequence shown here is derived from an EMBL/GenBank/DDBJ whole genome shotgun (WGS) entry which is preliminary data.</text>
</comment>
<dbReference type="Proteomes" id="UP000603434">
    <property type="component" value="Unassembled WGS sequence"/>
</dbReference>
<feature type="non-terminal residue" evidence="1">
    <location>
        <position position="59"/>
    </location>
</feature>
<dbReference type="Pfam" id="PF12686">
    <property type="entry name" value="DUF3800"/>
    <property type="match status" value="1"/>
</dbReference>
<dbReference type="InterPro" id="IPR024524">
    <property type="entry name" value="DUF3800"/>
</dbReference>
<dbReference type="EMBL" id="JACNJH010000155">
    <property type="protein sequence ID" value="MBC8361834.1"/>
    <property type="molecule type" value="Genomic_DNA"/>
</dbReference>
<gene>
    <name evidence="1" type="ORF">H8E23_10585</name>
</gene>
<accession>A0A8J6NUW2</accession>
<protein>
    <submittedName>
        <fullName evidence="1">DUF3800 domain-containing protein</fullName>
    </submittedName>
</protein>
<name>A0A8J6NUW2_9BACT</name>